<dbReference type="InterPro" id="IPR036390">
    <property type="entry name" value="WH_DNA-bd_sf"/>
</dbReference>
<evidence type="ECO:0000259" key="2">
    <source>
        <dbReference type="Pfam" id="PF03551"/>
    </source>
</evidence>
<dbReference type="EMBL" id="AGEI01000032">
    <property type="protein sequence ID" value="EHR31954.1"/>
    <property type="molecule type" value="Genomic_DNA"/>
</dbReference>
<keyword evidence="4" id="KW-1185">Reference proteome</keyword>
<feature type="domain" description="Transcription regulator PadR N-terminal" evidence="2">
    <location>
        <begin position="16"/>
        <end position="84"/>
    </location>
</feature>
<dbReference type="InterPro" id="IPR005149">
    <property type="entry name" value="Tscrpt_reg_PadR_N"/>
</dbReference>
<dbReference type="HOGENOM" id="CLU_063440_4_1_9"/>
<evidence type="ECO:0000313" key="4">
    <source>
        <dbReference type="Proteomes" id="UP000004191"/>
    </source>
</evidence>
<dbReference type="PANTHER" id="PTHR33169">
    <property type="entry name" value="PADR-FAMILY TRANSCRIPTIONAL REGULATOR"/>
    <property type="match status" value="1"/>
</dbReference>
<dbReference type="PATRIC" id="fig|883114.3.peg.1762"/>
<dbReference type="STRING" id="883114.HMPREF9709_01767"/>
<gene>
    <name evidence="3" type="ORF">HMPREF9709_01767</name>
</gene>
<dbReference type="Gene3D" id="1.10.10.10">
    <property type="entry name" value="Winged helix-like DNA-binding domain superfamily/Winged helix DNA-binding domain"/>
    <property type="match status" value="1"/>
</dbReference>
<dbReference type="eggNOG" id="COG1695">
    <property type="taxonomic scope" value="Bacteria"/>
</dbReference>
<keyword evidence="1" id="KW-0175">Coiled coil</keyword>
<reference evidence="3 4" key="1">
    <citation type="submission" date="2012-01" db="EMBL/GenBank/DDBJ databases">
        <title>The Genome Sequence of Helcococcus kunzii ATCC 51366.</title>
        <authorList>
            <consortium name="The Broad Institute Genome Sequencing Platform"/>
            <person name="Earl A."/>
            <person name="Ward D."/>
            <person name="Feldgarden M."/>
            <person name="Gevers D."/>
            <person name="Huys G."/>
            <person name="Young S.K."/>
            <person name="Zeng Q."/>
            <person name="Gargeya S."/>
            <person name="Fitzgerald M."/>
            <person name="Haas B."/>
            <person name="Abouelleil A."/>
            <person name="Alvarado L."/>
            <person name="Arachchi H.M."/>
            <person name="Berlin A."/>
            <person name="Chapman S.B."/>
            <person name="Gearin G."/>
            <person name="Goldberg J."/>
            <person name="Griggs A."/>
            <person name="Gujja S."/>
            <person name="Hansen M."/>
            <person name="Heiman D."/>
            <person name="Howarth C."/>
            <person name="Larimer J."/>
            <person name="Lui A."/>
            <person name="MacDonald P.J.P."/>
            <person name="McCowen C."/>
            <person name="Montmayeur A."/>
            <person name="Murphy C."/>
            <person name="Neiman D."/>
            <person name="Pearson M."/>
            <person name="Priest M."/>
            <person name="Roberts A."/>
            <person name="Saif S."/>
            <person name="Shea T."/>
            <person name="Sisk P."/>
            <person name="Stolte C."/>
            <person name="Sykes S."/>
            <person name="Wortman J."/>
            <person name="Nusbaum C."/>
            <person name="Birren B."/>
        </authorList>
    </citation>
    <scope>NUCLEOTIDE SEQUENCE [LARGE SCALE GENOMIC DNA]</scope>
    <source>
        <strain evidence="3 4">ATCC 51366</strain>
    </source>
</reference>
<dbReference type="InterPro" id="IPR052509">
    <property type="entry name" value="Metal_resp_DNA-bind_regulator"/>
</dbReference>
<dbReference type="AlphaFoldDB" id="H3NR06"/>
<protein>
    <recommendedName>
        <fullName evidence="2">Transcription regulator PadR N-terminal domain-containing protein</fullName>
    </recommendedName>
</protein>
<dbReference type="GeneID" id="96999692"/>
<dbReference type="RefSeq" id="WP_005399281.1">
    <property type="nucleotide sequence ID" value="NZ_JH601089.1"/>
</dbReference>
<organism evidence="3 4">
    <name type="scientific">Helcococcus kunzii ATCC 51366</name>
    <dbReference type="NCBI Taxonomy" id="883114"/>
    <lineage>
        <taxon>Bacteria</taxon>
        <taxon>Bacillati</taxon>
        <taxon>Bacillota</taxon>
        <taxon>Tissierellia</taxon>
        <taxon>Tissierellales</taxon>
        <taxon>Peptoniphilaceae</taxon>
        <taxon>Helcococcus</taxon>
    </lineage>
</organism>
<dbReference type="SUPFAM" id="SSF46785">
    <property type="entry name" value="Winged helix' DNA-binding domain"/>
    <property type="match status" value="1"/>
</dbReference>
<sequence>MRDNVSGGALTETSLLVLLSVYEELHGYGIKLFIEEKTKGRVVLGMGTLYGAIKNLSKKGWIAESSREDGKINYIITEEGKEQVNNEKIRLKRLQNLIDEIGGESNDKN</sequence>
<dbReference type="OrthoDB" id="9814826at2"/>
<dbReference type="Proteomes" id="UP000004191">
    <property type="component" value="Unassembled WGS sequence"/>
</dbReference>
<dbReference type="PANTHER" id="PTHR33169:SF13">
    <property type="entry name" value="PADR-FAMILY TRANSCRIPTIONAL REGULATOR"/>
    <property type="match status" value="1"/>
</dbReference>
<comment type="caution">
    <text evidence="3">The sequence shown here is derived from an EMBL/GenBank/DDBJ whole genome shotgun (WGS) entry which is preliminary data.</text>
</comment>
<evidence type="ECO:0000256" key="1">
    <source>
        <dbReference type="SAM" id="Coils"/>
    </source>
</evidence>
<dbReference type="InterPro" id="IPR036388">
    <property type="entry name" value="WH-like_DNA-bd_sf"/>
</dbReference>
<dbReference type="Pfam" id="PF03551">
    <property type="entry name" value="PadR"/>
    <property type="match status" value="1"/>
</dbReference>
<feature type="coiled-coil region" evidence="1">
    <location>
        <begin position="77"/>
        <end position="104"/>
    </location>
</feature>
<proteinExistence type="predicted"/>
<name>H3NR06_9FIRM</name>
<accession>H3NR06</accession>
<evidence type="ECO:0000313" key="3">
    <source>
        <dbReference type="EMBL" id="EHR31954.1"/>
    </source>
</evidence>